<dbReference type="InterPro" id="IPR052165">
    <property type="entry name" value="Membrane_assoc_protease"/>
</dbReference>
<dbReference type="Pfam" id="PF01957">
    <property type="entry name" value="NfeD"/>
    <property type="match status" value="1"/>
</dbReference>
<comment type="subcellular location">
    <subcellularLocation>
        <location evidence="1">Membrane</location>
        <topology evidence="1">Multi-pass membrane protein</topology>
    </subcellularLocation>
</comment>
<comment type="caution">
    <text evidence="7">The sequence shown here is derived from an EMBL/GenBank/DDBJ whole genome shotgun (WGS) entry which is preliminary data.</text>
</comment>
<gene>
    <name evidence="7" type="ORF">H8891_00970</name>
</gene>
<dbReference type="Gene3D" id="2.40.50.140">
    <property type="entry name" value="Nucleic acid-binding proteins"/>
    <property type="match status" value="1"/>
</dbReference>
<feature type="domain" description="NfeD-like C-terminal" evidence="6">
    <location>
        <begin position="82"/>
        <end position="140"/>
    </location>
</feature>
<evidence type="ECO:0000259" key="6">
    <source>
        <dbReference type="Pfam" id="PF01957"/>
    </source>
</evidence>
<dbReference type="SUPFAM" id="SSF141322">
    <property type="entry name" value="NfeD domain-like"/>
    <property type="match status" value="1"/>
</dbReference>
<keyword evidence="3 5" id="KW-1133">Transmembrane helix</keyword>
<dbReference type="InterPro" id="IPR012340">
    <property type="entry name" value="NA-bd_OB-fold"/>
</dbReference>
<evidence type="ECO:0000256" key="1">
    <source>
        <dbReference type="ARBA" id="ARBA00004141"/>
    </source>
</evidence>
<evidence type="ECO:0000313" key="7">
    <source>
        <dbReference type="EMBL" id="MBC6002358.1"/>
    </source>
</evidence>
<evidence type="ECO:0000256" key="2">
    <source>
        <dbReference type="ARBA" id="ARBA00022692"/>
    </source>
</evidence>
<evidence type="ECO:0000256" key="3">
    <source>
        <dbReference type="ARBA" id="ARBA00022989"/>
    </source>
</evidence>
<sequence>MFLTWIIIGIILLIIESSTISFVSLFFAIGCFVAGLSSLIVSSIGTQIIIMCIVSIIGVIFGRKILQKYFDVNKEVKPSTINALIGKIGVVTKEINQDGIGLVKIEGEVWSATSVDSKYIPKDVNVLIKYIDGVKLVVEKI</sequence>
<keyword evidence="8" id="KW-1185">Reference proteome</keyword>
<dbReference type="PANTHER" id="PTHR33507">
    <property type="entry name" value="INNER MEMBRANE PROTEIN YBBJ"/>
    <property type="match status" value="1"/>
</dbReference>
<evidence type="ECO:0000313" key="8">
    <source>
        <dbReference type="Proteomes" id="UP000611796"/>
    </source>
</evidence>
<keyword evidence="4 5" id="KW-0472">Membrane</keyword>
<dbReference type="RefSeq" id="WP_187004825.1">
    <property type="nucleotide sequence ID" value="NZ_JACRWD010000001.1"/>
</dbReference>
<name>A0ABR7JZX1_9FIRM</name>
<dbReference type="EMBL" id="JACRWD010000001">
    <property type="protein sequence ID" value="MBC6002358.1"/>
    <property type="molecule type" value="Genomic_DNA"/>
</dbReference>
<accession>A0ABR7JZX1</accession>
<dbReference type="Proteomes" id="UP000611796">
    <property type="component" value="Unassembled WGS sequence"/>
</dbReference>
<organism evidence="7 8">
    <name type="scientific">Paeniclostridium hominis</name>
    <dbReference type="NCBI Taxonomy" id="2764329"/>
    <lineage>
        <taxon>Bacteria</taxon>
        <taxon>Bacillati</taxon>
        <taxon>Bacillota</taxon>
        <taxon>Clostridia</taxon>
        <taxon>Peptostreptococcales</taxon>
        <taxon>Peptostreptococcaceae</taxon>
        <taxon>Paeniclostridium</taxon>
    </lineage>
</organism>
<keyword evidence="2 5" id="KW-0812">Transmembrane</keyword>
<dbReference type="InterPro" id="IPR002810">
    <property type="entry name" value="NfeD-like_C"/>
</dbReference>
<proteinExistence type="predicted"/>
<evidence type="ECO:0000256" key="5">
    <source>
        <dbReference type="SAM" id="Phobius"/>
    </source>
</evidence>
<evidence type="ECO:0000256" key="4">
    <source>
        <dbReference type="ARBA" id="ARBA00023136"/>
    </source>
</evidence>
<dbReference type="PANTHER" id="PTHR33507:SF3">
    <property type="entry name" value="INNER MEMBRANE PROTEIN YBBJ"/>
    <property type="match status" value="1"/>
</dbReference>
<protein>
    <submittedName>
        <fullName evidence="7">NfeD family protein</fullName>
    </submittedName>
</protein>
<reference evidence="7 8" key="1">
    <citation type="submission" date="2020-08" db="EMBL/GenBank/DDBJ databases">
        <authorList>
            <person name="Liu C."/>
            <person name="Sun Q."/>
        </authorList>
    </citation>
    <scope>NUCLEOTIDE SEQUENCE [LARGE SCALE GENOMIC DNA]</scope>
    <source>
        <strain evidence="7 8">NSJ-45</strain>
    </source>
</reference>
<feature type="transmembrane region" description="Helical" evidence="5">
    <location>
        <begin position="35"/>
        <end position="61"/>
    </location>
</feature>
<feature type="transmembrane region" description="Helical" evidence="5">
    <location>
        <begin position="7"/>
        <end position="29"/>
    </location>
</feature>